<organism evidence="2 3">
    <name type="scientific">Kocuria coralli</name>
    <dbReference type="NCBI Taxonomy" id="1461025"/>
    <lineage>
        <taxon>Bacteria</taxon>
        <taxon>Bacillati</taxon>
        <taxon>Actinomycetota</taxon>
        <taxon>Actinomycetes</taxon>
        <taxon>Micrococcales</taxon>
        <taxon>Micrococcaceae</taxon>
        <taxon>Kocuria</taxon>
    </lineage>
</organism>
<dbReference type="InterPro" id="IPR020471">
    <property type="entry name" value="AKR"/>
</dbReference>
<dbReference type="PANTHER" id="PTHR43364">
    <property type="entry name" value="NADH-SPECIFIC METHYLGLYOXAL REDUCTASE-RELATED"/>
    <property type="match status" value="1"/>
</dbReference>
<dbReference type="SUPFAM" id="SSF51430">
    <property type="entry name" value="NAD(P)-linked oxidoreductase"/>
    <property type="match status" value="1"/>
</dbReference>
<dbReference type="AlphaFoldDB" id="A0A5J5KY63"/>
<dbReference type="PANTHER" id="PTHR43364:SF1">
    <property type="entry name" value="OXIDOREDUCTASE YDHF"/>
    <property type="match status" value="1"/>
</dbReference>
<dbReference type="PRINTS" id="PR00069">
    <property type="entry name" value="ALDKETRDTASE"/>
</dbReference>
<evidence type="ECO:0000313" key="3">
    <source>
        <dbReference type="Proteomes" id="UP000325957"/>
    </source>
</evidence>
<dbReference type="Proteomes" id="UP000325957">
    <property type="component" value="Unassembled WGS sequence"/>
</dbReference>
<dbReference type="GO" id="GO:0005829">
    <property type="term" value="C:cytosol"/>
    <property type="evidence" value="ECO:0007669"/>
    <property type="project" value="TreeGrafter"/>
</dbReference>
<gene>
    <name evidence="2" type="ORF">FCK90_08005</name>
</gene>
<protein>
    <submittedName>
        <fullName evidence="2">Aldo/keto reductase</fullName>
    </submittedName>
</protein>
<dbReference type="InterPro" id="IPR023210">
    <property type="entry name" value="NADP_OxRdtase_dom"/>
</dbReference>
<dbReference type="InterPro" id="IPR050523">
    <property type="entry name" value="AKR_Detox_Biosynth"/>
</dbReference>
<evidence type="ECO:0000259" key="1">
    <source>
        <dbReference type="Pfam" id="PF00248"/>
    </source>
</evidence>
<feature type="domain" description="NADP-dependent oxidoreductase" evidence="1">
    <location>
        <begin position="13"/>
        <end position="281"/>
    </location>
</feature>
<comment type="caution">
    <text evidence="2">The sequence shown here is derived from an EMBL/GenBank/DDBJ whole genome shotgun (WGS) entry which is preliminary data.</text>
</comment>
<accession>A0A5J5KY63</accession>
<dbReference type="GO" id="GO:0016491">
    <property type="term" value="F:oxidoreductase activity"/>
    <property type="evidence" value="ECO:0007669"/>
    <property type="project" value="InterPro"/>
</dbReference>
<dbReference type="OrthoDB" id="9768793at2"/>
<sequence length="306" mass="33320">MGLGGSWDSSPVTNAEVSQGLEALDTAVEAGFRDIDLADIYTAGKSETVVGRWLKENPGLRDRVRLQTKAGIRLPGNTAPAGSPVHYRLDETALRGGLEGSLERLGVDSVDRFLVHRWDPLADPAEVAAVLDGLIDDGLTQGVGISNVSWHRIRVLQRHLQHPVQAIQSQLSLGHRDFVERQILWDHPEATEVDFSEELLDECAASGVELQAWGSLDRGRYTRPPGEGPDAATATLVHRLADELGCSPEAVVLAWLMRLPQGIRPVIGTTNPARIRACAQADAVVSRMTHEHWYSLLNSARGHDVP</sequence>
<proteinExistence type="predicted"/>
<dbReference type="Pfam" id="PF00248">
    <property type="entry name" value="Aldo_ket_red"/>
    <property type="match status" value="1"/>
</dbReference>
<keyword evidence="3" id="KW-1185">Reference proteome</keyword>
<evidence type="ECO:0000313" key="2">
    <source>
        <dbReference type="EMBL" id="KAA9394240.1"/>
    </source>
</evidence>
<dbReference type="Gene3D" id="3.20.20.100">
    <property type="entry name" value="NADP-dependent oxidoreductase domain"/>
    <property type="match status" value="1"/>
</dbReference>
<dbReference type="InterPro" id="IPR036812">
    <property type="entry name" value="NAD(P)_OxRdtase_dom_sf"/>
</dbReference>
<dbReference type="EMBL" id="SZWF01000008">
    <property type="protein sequence ID" value="KAA9394240.1"/>
    <property type="molecule type" value="Genomic_DNA"/>
</dbReference>
<reference evidence="2 3" key="1">
    <citation type="submission" date="2019-05" db="EMBL/GenBank/DDBJ databases">
        <title>Kocuria coralli sp. nov., a novel actinobacterium isolated from coral reef seawater.</title>
        <authorList>
            <person name="Li J."/>
        </authorList>
    </citation>
    <scope>NUCLEOTIDE SEQUENCE [LARGE SCALE GENOMIC DNA]</scope>
    <source>
        <strain evidence="2 3">SCSIO 13007</strain>
    </source>
</reference>
<name>A0A5J5KY63_9MICC</name>